<keyword evidence="20" id="KW-1185">Reference proteome</keyword>
<evidence type="ECO:0000256" key="1">
    <source>
        <dbReference type="ARBA" id="ARBA00004514"/>
    </source>
</evidence>
<keyword evidence="10" id="KW-0152">Cholesterol biosynthesis</keyword>
<dbReference type="NCBIfam" id="TIGR01223">
    <property type="entry name" value="Pmev_kin_anim"/>
    <property type="match status" value="1"/>
</dbReference>
<evidence type="ECO:0000256" key="7">
    <source>
        <dbReference type="ARBA" id="ARBA00022679"/>
    </source>
</evidence>
<comment type="subcellular location">
    <subcellularLocation>
        <location evidence="1">Cytoplasm</location>
        <location evidence="1">Cytosol</location>
    </subcellularLocation>
</comment>
<evidence type="ECO:0000256" key="13">
    <source>
        <dbReference type="ARBA" id="ARBA00023011"/>
    </source>
</evidence>
<evidence type="ECO:0000256" key="14">
    <source>
        <dbReference type="ARBA" id="ARBA00023098"/>
    </source>
</evidence>
<dbReference type="EMBL" id="OU895878">
    <property type="protein sequence ID" value="CAG9802752.1"/>
    <property type="molecule type" value="Genomic_DNA"/>
</dbReference>
<reference evidence="19" key="1">
    <citation type="submission" date="2022-01" db="EMBL/GenBank/DDBJ databases">
        <authorList>
            <person name="King R."/>
        </authorList>
    </citation>
    <scope>NUCLEOTIDE SEQUENCE</scope>
</reference>
<evidence type="ECO:0000256" key="11">
    <source>
        <dbReference type="ARBA" id="ARBA00022840"/>
    </source>
</evidence>
<dbReference type="PIRSF" id="PIRSF036639">
    <property type="entry name" value="PMK_anim"/>
    <property type="match status" value="1"/>
</dbReference>
<evidence type="ECO:0000256" key="17">
    <source>
        <dbReference type="ARBA" id="ARBA00034549"/>
    </source>
</evidence>
<reference evidence="19" key="2">
    <citation type="submission" date="2022-10" db="EMBL/GenBank/DDBJ databases">
        <authorList>
            <consortium name="ENA_rothamsted_submissions"/>
            <consortium name="culmorum"/>
            <person name="King R."/>
        </authorList>
    </citation>
    <scope>NUCLEOTIDE SEQUENCE</scope>
</reference>
<accession>A0A9N9RQ73</accession>
<dbReference type="Pfam" id="PF04275">
    <property type="entry name" value="P-mevalo_kinase"/>
    <property type="match status" value="1"/>
</dbReference>
<dbReference type="PANTHER" id="PTHR13101">
    <property type="entry name" value="PHOSPHOMEVALONATE KINASE"/>
    <property type="match status" value="1"/>
</dbReference>
<keyword evidence="5" id="KW-0444">Lipid biosynthesis</keyword>
<dbReference type="SUPFAM" id="SSF52540">
    <property type="entry name" value="P-loop containing nucleoside triphosphate hydrolases"/>
    <property type="match status" value="1"/>
</dbReference>
<evidence type="ECO:0000256" key="8">
    <source>
        <dbReference type="ARBA" id="ARBA00022741"/>
    </source>
</evidence>
<keyword evidence="11 18" id="KW-0067">ATP-binding</keyword>
<dbReference type="GO" id="GO:0019287">
    <property type="term" value="P:isopentenyl diphosphate biosynthetic process, mevalonate pathway"/>
    <property type="evidence" value="ECO:0007669"/>
    <property type="project" value="TreeGrafter"/>
</dbReference>
<dbReference type="GO" id="GO:0006695">
    <property type="term" value="P:cholesterol biosynthetic process"/>
    <property type="evidence" value="ECO:0007669"/>
    <property type="project" value="UniProtKB-KW"/>
</dbReference>
<keyword evidence="4" id="KW-0963">Cytoplasm</keyword>
<dbReference type="EC" id="2.7.4.2" evidence="3"/>
<dbReference type="PANTHER" id="PTHR13101:SF1">
    <property type="entry name" value="PHOSPHOMEVALONATE KINASE"/>
    <property type="match status" value="1"/>
</dbReference>
<gene>
    <name evidence="19" type="ORF">CHIRRI_LOCUS5657</name>
</gene>
<keyword evidence="6" id="KW-0153">Cholesterol metabolism</keyword>
<dbReference type="GO" id="GO:0005829">
    <property type="term" value="C:cytosol"/>
    <property type="evidence" value="ECO:0007669"/>
    <property type="project" value="UniProtKB-SubCell"/>
</dbReference>
<evidence type="ECO:0000256" key="3">
    <source>
        <dbReference type="ARBA" id="ARBA00012958"/>
    </source>
</evidence>
<feature type="binding site" evidence="18">
    <location>
        <position position="141"/>
    </location>
    <ligand>
        <name>ATP</name>
        <dbReference type="ChEBI" id="CHEBI:30616"/>
    </ligand>
</feature>
<evidence type="ECO:0000256" key="9">
    <source>
        <dbReference type="ARBA" id="ARBA00022777"/>
    </source>
</evidence>
<keyword evidence="12" id="KW-0752">Steroid biosynthesis</keyword>
<dbReference type="OrthoDB" id="2401875at2759"/>
<dbReference type="Proteomes" id="UP001153620">
    <property type="component" value="Chromosome 2"/>
</dbReference>
<dbReference type="GO" id="GO:0005524">
    <property type="term" value="F:ATP binding"/>
    <property type="evidence" value="ECO:0007669"/>
    <property type="project" value="UniProtKB-KW"/>
</dbReference>
<name>A0A9N9RQ73_9DIPT</name>
<feature type="binding site" evidence="18">
    <location>
        <position position="170"/>
    </location>
    <ligand>
        <name>substrate</name>
    </ligand>
</feature>
<evidence type="ECO:0000256" key="12">
    <source>
        <dbReference type="ARBA" id="ARBA00022955"/>
    </source>
</evidence>
<evidence type="ECO:0000256" key="15">
    <source>
        <dbReference type="ARBA" id="ARBA00023166"/>
    </source>
</evidence>
<keyword evidence="16" id="KW-0753">Steroid metabolism</keyword>
<dbReference type="FunFam" id="3.40.50.300:FF:001026">
    <property type="entry name" value="Phosphomevalonate kinase"/>
    <property type="match status" value="1"/>
</dbReference>
<evidence type="ECO:0000313" key="20">
    <source>
        <dbReference type="Proteomes" id="UP001153620"/>
    </source>
</evidence>
<evidence type="ECO:0000256" key="10">
    <source>
        <dbReference type="ARBA" id="ARBA00022778"/>
    </source>
</evidence>
<dbReference type="InterPro" id="IPR005919">
    <property type="entry name" value="Pmev_kin_anim"/>
</dbReference>
<keyword evidence="14" id="KW-0443">Lipid metabolism</keyword>
<evidence type="ECO:0000256" key="2">
    <source>
        <dbReference type="ARBA" id="ARBA00005017"/>
    </source>
</evidence>
<evidence type="ECO:0000256" key="18">
    <source>
        <dbReference type="PIRSR" id="PIRSR036639-1"/>
    </source>
</evidence>
<keyword evidence="8 18" id="KW-0547">Nucleotide-binding</keyword>
<keyword evidence="13" id="KW-0756">Sterol biosynthesis</keyword>
<dbReference type="InterPro" id="IPR027417">
    <property type="entry name" value="P-loop_NTPase"/>
</dbReference>
<evidence type="ECO:0000313" key="19">
    <source>
        <dbReference type="EMBL" id="CAG9802752.1"/>
    </source>
</evidence>
<keyword evidence="15" id="KW-1207">Sterol metabolism</keyword>
<protein>
    <recommendedName>
        <fullName evidence="17">Phosphomevalonate kinase</fullName>
        <ecNumber evidence="3">2.7.4.2</ecNumber>
    </recommendedName>
</protein>
<sequence>MDVKHDSVKRILLFSGKRKSGKDYITDKLLIKLGIENAEIIRISEPIKSFWAKEKSLDLKQLLSDGAYKEKYRKEMIIWSDEMRAKDYGVFCREASKSVSKETVIVSDIRRKTDIKWFCETFGTKVKLIRIKCQDCVRENRGWNFESGVDDIQSECDLDDWNEWDLLIENDGLRDIESILHEICSKFVS</sequence>
<keyword evidence="7" id="KW-0808">Transferase</keyword>
<evidence type="ECO:0000256" key="4">
    <source>
        <dbReference type="ARBA" id="ARBA00022490"/>
    </source>
</evidence>
<dbReference type="Gene3D" id="3.40.50.300">
    <property type="entry name" value="P-loop containing nucleotide triphosphate hydrolases"/>
    <property type="match status" value="1"/>
</dbReference>
<keyword evidence="9" id="KW-0418">Kinase</keyword>
<organism evidence="19 20">
    <name type="scientific">Chironomus riparius</name>
    <dbReference type="NCBI Taxonomy" id="315576"/>
    <lineage>
        <taxon>Eukaryota</taxon>
        <taxon>Metazoa</taxon>
        <taxon>Ecdysozoa</taxon>
        <taxon>Arthropoda</taxon>
        <taxon>Hexapoda</taxon>
        <taxon>Insecta</taxon>
        <taxon>Pterygota</taxon>
        <taxon>Neoptera</taxon>
        <taxon>Endopterygota</taxon>
        <taxon>Diptera</taxon>
        <taxon>Nematocera</taxon>
        <taxon>Chironomoidea</taxon>
        <taxon>Chironomidae</taxon>
        <taxon>Chironominae</taxon>
        <taxon>Chironomus</taxon>
    </lineage>
</organism>
<evidence type="ECO:0000256" key="16">
    <source>
        <dbReference type="ARBA" id="ARBA00023221"/>
    </source>
</evidence>
<evidence type="ECO:0000256" key="5">
    <source>
        <dbReference type="ARBA" id="ARBA00022516"/>
    </source>
</evidence>
<evidence type="ECO:0000256" key="6">
    <source>
        <dbReference type="ARBA" id="ARBA00022548"/>
    </source>
</evidence>
<comment type="pathway">
    <text evidence="2">Isoprenoid biosynthesis; isopentenyl diphosphate biosynthesis via mevalonate pathway; isopentenyl diphosphate from (R)-mevalonate: step 2/3.</text>
</comment>
<dbReference type="GO" id="GO:0004631">
    <property type="term" value="F:phosphomevalonate kinase activity"/>
    <property type="evidence" value="ECO:0007669"/>
    <property type="project" value="UniProtKB-EC"/>
</dbReference>
<feature type="binding site" evidence="18">
    <location>
        <begin position="17"/>
        <end position="23"/>
    </location>
    <ligand>
        <name>ATP</name>
        <dbReference type="ChEBI" id="CHEBI:30616"/>
    </ligand>
</feature>
<proteinExistence type="predicted"/>
<dbReference type="AlphaFoldDB" id="A0A9N9RQ73"/>